<proteinExistence type="predicted"/>
<evidence type="ECO:0008006" key="3">
    <source>
        <dbReference type="Google" id="ProtNLM"/>
    </source>
</evidence>
<sequence length="186" mass="19801">MSKPVIAAAISILVLAACGKSDEGVSAKNASVDEVQEKVAAAARSGEFMAPGQWKGAMKVTNLSFPEEEKLPAAMRDQMKAQMAKGHSFENCLTPEEARDPRKNLAENQGGQCTYDHFEMANGVIDAKMTCNAGGAKRVMTMNGTYSRDSYDMKMSARGDGAGPAAMSMDMEMSARRVGECKAGES</sequence>
<dbReference type="Proteomes" id="UP000198339">
    <property type="component" value="Unassembled WGS sequence"/>
</dbReference>
<dbReference type="EMBL" id="FZPA01000005">
    <property type="protein sequence ID" value="SNS79519.1"/>
    <property type="molecule type" value="Genomic_DNA"/>
</dbReference>
<dbReference type="RefSeq" id="WP_170935496.1">
    <property type="nucleotide sequence ID" value="NZ_CP076394.1"/>
</dbReference>
<evidence type="ECO:0000313" key="2">
    <source>
        <dbReference type="Proteomes" id="UP000198339"/>
    </source>
</evidence>
<dbReference type="Pfam" id="PF12276">
    <property type="entry name" value="DUF3617"/>
    <property type="match status" value="1"/>
</dbReference>
<name>A0A239HDN4_9SPHN</name>
<dbReference type="AlphaFoldDB" id="A0A239HDN4"/>
<protein>
    <recommendedName>
        <fullName evidence="3">DUF3617 domain-containing protein</fullName>
    </recommendedName>
</protein>
<organism evidence="1 2">
    <name type="scientific">Sphingopyxis indica</name>
    <dbReference type="NCBI Taxonomy" id="436663"/>
    <lineage>
        <taxon>Bacteria</taxon>
        <taxon>Pseudomonadati</taxon>
        <taxon>Pseudomonadota</taxon>
        <taxon>Alphaproteobacteria</taxon>
        <taxon>Sphingomonadales</taxon>
        <taxon>Sphingomonadaceae</taxon>
        <taxon>Sphingopyxis</taxon>
    </lineage>
</organism>
<dbReference type="PROSITE" id="PS51257">
    <property type="entry name" value="PROKAR_LIPOPROTEIN"/>
    <property type="match status" value="1"/>
</dbReference>
<gene>
    <name evidence="1" type="ORF">SAMN06295955_105110</name>
</gene>
<evidence type="ECO:0000313" key="1">
    <source>
        <dbReference type="EMBL" id="SNS79519.1"/>
    </source>
</evidence>
<accession>A0A239HDN4</accession>
<keyword evidence="2" id="KW-1185">Reference proteome</keyword>
<dbReference type="InterPro" id="IPR022061">
    <property type="entry name" value="DUF3617"/>
</dbReference>
<reference evidence="1 2" key="1">
    <citation type="submission" date="2017-06" db="EMBL/GenBank/DDBJ databases">
        <authorList>
            <person name="Kim H.J."/>
            <person name="Triplett B.A."/>
        </authorList>
    </citation>
    <scope>NUCLEOTIDE SEQUENCE [LARGE SCALE GENOMIC DNA]</scope>
    <source>
        <strain evidence="1 2">DS15</strain>
    </source>
</reference>